<dbReference type="GO" id="GO:0009279">
    <property type="term" value="C:cell outer membrane"/>
    <property type="evidence" value="ECO:0007669"/>
    <property type="project" value="UniProtKB-SubCell"/>
</dbReference>
<evidence type="ECO:0000256" key="4">
    <source>
        <dbReference type="ARBA" id="ARBA00023237"/>
    </source>
</evidence>
<feature type="domain" description="SusD-like N-terminal" evidence="6">
    <location>
        <begin position="13"/>
        <end position="207"/>
    </location>
</feature>
<dbReference type="InterPro" id="IPR033985">
    <property type="entry name" value="SusD-like_N"/>
</dbReference>
<dbReference type="Pfam" id="PF07980">
    <property type="entry name" value="SusD_RagB"/>
    <property type="match status" value="1"/>
</dbReference>
<dbReference type="SUPFAM" id="SSF48452">
    <property type="entry name" value="TPR-like"/>
    <property type="match status" value="1"/>
</dbReference>
<dbReference type="AlphaFoldDB" id="A0A5J4R910"/>
<evidence type="ECO:0000259" key="5">
    <source>
        <dbReference type="Pfam" id="PF07980"/>
    </source>
</evidence>
<keyword evidence="3" id="KW-0472">Membrane</keyword>
<comment type="subcellular location">
    <subcellularLocation>
        <location evidence="1">Cell outer membrane</location>
    </subcellularLocation>
</comment>
<feature type="domain" description="RagB/SusD" evidence="5">
    <location>
        <begin position="328"/>
        <end position="632"/>
    </location>
</feature>
<gene>
    <name evidence="7" type="ORF">EZS27_021639</name>
</gene>
<dbReference type="Gene3D" id="1.25.40.390">
    <property type="match status" value="1"/>
</dbReference>
<comment type="caution">
    <text evidence="7">The sequence shown here is derived from an EMBL/GenBank/DDBJ whole genome shotgun (WGS) entry which is preliminary data.</text>
</comment>
<dbReference type="EMBL" id="SNRY01001626">
    <property type="protein sequence ID" value="KAA6329570.1"/>
    <property type="molecule type" value="Genomic_DNA"/>
</dbReference>
<sequence length="632" mass="72693">MTSIDDYFDNMTQLDSIFQRKELVDQYIRGAAGYLPNEGNLWTNSPFPFQGASDENFTSWNDARHAGIKYLLDEITSFNTEFNNYSNYYQGIRKVNIVLQRLNEVPDISDVDRRDFMGRCYFLRAYYCYLLLLQYGPIPIMPDEPFANDADVETMSRERNTYDECVDYICKNMEQAYNYLPDSRESSTEVNMPAKGVALATMSRILLYAASPWYNGNKFYADWTRSDDTYFINQTEDNSKWGKAAVMAKRLMDTGKYRLYTTPKESDTPLLPDNVSKEKFPNGAGDIDPFRSYSYVFNGEIPRLLNPEIIYACTPSTTSDSPLWIAAPTFLGGGNGLNLTQDVVDAYYMKDGNDINESSESYPYPSVSDAGLAISGTGLTFSGYTLRPYAAKMYNNREIRFYVTIGFCHCYWPGTSYTGSDAALKNVEVTYYADGNARPSSDYPEDYNRTGYTCKKYIHLEDNLKASSSVRAKSFPIFRYAEILLNYAEALNELERPYTDEEWGITVSRDATEILNAFNQIRFRAGLPGLTELPEQDKMRMLIKRERQLEFMCEGRRYHDLRRWGQDAMEAYNKPIRGMNIKARLSERPAFYTITTLSDKLTRRTFSYKNYFCPIPKSAINKNSKLAQNPGW</sequence>
<evidence type="ECO:0000259" key="6">
    <source>
        <dbReference type="Pfam" id="PF14322"/>
    </source>
</evidence>
<evidence type="ECO:0000256" key="3">
    <source>
        <dbReference type="ARBA" id="ARBA00023136"/>
    </source>
</evidence>
<evidence type="ECO:0000256" key="1">
    <source>
        <dbReference type="ARBA" id="ARBA00004442"/>
    </source>
</evidence>
<dbReference type="InterPro" id="IPR011990">
    <property type="entry name" value="TPR-like_helical_dom_sf"/>
</dbReference>
<organism evidence="7">
    <name type="scientific">termite gut metagenome</name>
    <dbReference type="NCBI Taxonomy" id="433724"/>
    <lineage>
        <taxon>unclassified sequences</taxon>
        <taxon>metagenomes</taxon>
        <taxon>organismal metagenomes</taxon>
    </lineage>
</organism>
<protein>
    <submittedName>
        <fullName evidence="7">RagB/SusD family nutrient uptake outer membrane protein</fullName>
    </submittedName>
</protein>
<keyword evidence="4" id="KW-0998">Cell outer membrane</keyword>
<keyword evidence="2" id="KW-0732">Signal</keyword>
<accession>A0A5J4R910</accession>
<evidence type="ECO:0000256" key="2">
    <source>
        <dbReference type="ARBA" id="ARBA00022729"/>
    </source>
</evidence>
<name>A0A5J4R910_9ZZZZ</name>
<reference evidence="7" key="1">
    <citation type="submission" date="2019-03" db="EMBL/GenBank/DDBJ databases">
        <title>Single cell metagenomics reveals metabolic interactions within the superorganism composed of flagellate Streblomastix strix and complex community of Bacteroidetes bacteria on its surface.</title>
        <authorList>
            <person name="Treitli S.C."/>
            <person name="Kolisko M."/>
            <person name="Husnik F."/>
            <person name="Keeling P."/>
            <person name="Hampl V."/>
        </authorList>
    </citation>
    <scope>NUCLEOTIDE SEQUENCE</scope>
    <source>
        <strain evidence="7">STM</strain>
    </source>
</reference>
<dbReference type="Pfam" id="PF14322">
    <property type="entry name" value="SusD-like_3"/>
    <property type="match status" value="1"/>
</dbReference>
<proteinExistence type="predicted"/>
<evidence type="ECO:0000313" key="7">
    <source>
        <dbReference type="EMBL" id="KAA6329570.1"/>
    </source>
</evidence>
<dbReference type="InterPro" id="IPR012944">
    <property type="entry name" value="SusD_RagB_dom"/>
</dbReference>